<sequence>MSLPQPITRLSSSRFGQQKWLVPAVSPDGARTLQILASNSSGNEDMRALKTAVRLGRELLNLQSTRACMCWIATSPATDQAKAAW</sequence>
<dbReference type="GeneID" id="63740989"/>
<gene>
    <name evidence="1" type="ORF">MAM_06534</name>
</gene>
<organism evidence="1 2">
    <name type="scientific">Metarhizium album (strain ARSEF 1941)</name>
    <dbReference type="NCBI Taxonomy" id="1081103"/>
    <lineage>
        <taxon>Eukaryota</taxon>
        <taxon>Fungi</taxon>
        <taxon>Dikarya</taxon>
        <taxon>Ascomycota</taxon>
        <taxon>Pezizomycotina</taxon>
        <taxon>Sordariomycetes</taxon>
        <taxon>Hypocreomycetidae</taxon>
        <taxon>Hypocreales</taxon>
        <taxon>Clavicipitaceae</taxon>
        <taxon>Metarhizium</taxon>
    </lineage>
</organism>
<keyword evidence="2" id="KW-1185">Reference proteome</keyword>
<evidence type="ECO:0000313" key="2">
    <source>
        <dbReference type="Proteomes" id="UP000030816"/>
    </source>
</evidence>
<proteinExistence type="predicted"/>
<name>A0A0B2WNW5_METAS</name>
<dbReference type="AlphaFoldDB" id="A0A0B2WNW5"/>
<reference evidence="1 2" key="1">
    <citation type="journal article" date="2014" name="Proc. Natl. Acad. Sci. U.S.A.">
        <title>Trajectory and genomic determinants of fungal-pathogen speciation and host adaptation.</title>
        <authorList>
            <person name="Hu X."/>
            <person name="Xiao G."/>
            <person name="Zheng P."/>
            <person name="Shang Y."/>
            <person name="Su Y."/>
            <person name="Zhang X."/>
            <person name="Liu X."/>
            <person name="Zhan S."/>
            <person name="St Leger R.J."/>
            <person name="Wang C."/>
        </authorList>
    </citation>
    <scope>NUCLEOTIDE SEQUENCE [LARGE SCALE GENOMIC DNA]</scope>
    <source>
        <strain evidence="1 2">ARSEF 1941</strain>
    </source>
</reference>
<accession>A0A0B2WNW5</accession>
<dbReference type="Proteomes" id="UP000030816">
    <property type="component" value="Unassembled WGS sequence"/>
</dbReference>
<dbReference type="RefSeq" id="XP_040676759.1">
    <property type="nucleotide sequence ID" value="XM_040825332.1"/>
</dbReference>
<dbReference type="EMBL" id="AZHE01000021">
    <property type="protein sequence ID" value="KHN95693.1"/>
    <property type="molecule type" value="Genomic_DNA"/>
</dbReference>
<evidence type="ECO:0000313" key="1">
    <source>
        <dbReference type="EMBL" id="KHN95693.1"/>
    </source>
</evidence>
<protein>
    <submittedName>
        <fullName evidence="1">Uncharacterized protein</fullName>
    </submittedName>
</protein>
<dbReference type="HOGENOM" id="CLU_2513088_0_0_1"/>
<comment type="caution">
    <text evidence="1">The sequence shown here is derived from an EMBL/GenBank/DDBJ whole genome shotgun (WGS) entry which is preliminary data.</text>
</comment>